<dbReference type="AlphaFoldDB" id="A0A917BZ82"/>
<keyword evidence="1" id="KW-0732">Signal</keyword>
<evidence type="ECO:0000313" key="3">
    <source>
        <dbReference type="Proteomes" id="UP000632498"/>
    </source>
</evidence>
<protein>
    <recommendedName>
        <fullName evidence="4">DUF1223 domain-containing protein</fullName>
    </recommendedName>
</protein>
<dbReference type="PANTHER" id="PTHR36057:SF1">
    <property type="entry name" value="LIPOPROTEIN LIPID ATTACHMENT SITE-LIKE PROTEIN, PUTATIVE (DUF1223)-RELATED"/>
    <property type="match status" value="1"/>
</dbReference>
<feature type="chain" id="PRO_5037548308" description="DUF1223 domain-containing protein" evidence="1">
    <location>
        <begin position="22"/>
        <end position="228"/>
    </location>
</feature>
<dbReference type="PANTHER" id="PTHR36057">
    <property type="match status" value="1"/>
</dbReference>
<sequence>MKKATFLSLSLLLGFSFPVNASQPVALVELFTSQGCSSCPPADAFLGKLAMRPDVLALAYHVDYWDYIGWKDVHAKAAFTQRQRDYAHSFNLRYVYTPQMVVSGRYQDSGNQQDRILKAITRELANQTDITLEYKSDGFSLSGPKQESPLNAYLINYLKENTTEVRRGENRGRSLTNYHIVQSLQKVGAWSGGQSHFDLSAQKKNNIGQGFFLQHPETLEIVAAFKLD</sequence>
<accession>A0A917BZ82</accession>
<name>A0A917BZ82_9PROT</name>
<dbReference type="InterPro" id="IPR036249">
    <property type="entry name" value="Thioredoxin-like_sf"/>
</dbReference>
<dbReference type="Proteomes" id="UP000632498">
    <property type="component" value="Unassembled WGS sequence"/>
</dbReference>
<evidence type="ECO:0008006" key="4">
    <source>
        <dbReference type="Google" id="ProtNLM"/>
    </source>
</evidence>
<dbReference type="SUPFAM" id="SSF52833">
    <property type="entry name" value="Thioredoxin-like"/>
    <property type="match status" value="1"/>
</dbReference>
<reference evidence="2" key="1">
    <citation type="journal article" date="2014" name="Int. J. Syst. Evol. Microbiol.">
        <title>Complete genome sequence of Corynebacterium casei LMG S-19264T (=DSM 44701T), isolated from a smear-ripened cheese.</title>
        <authorList>
            <consortium name="US DOE Joint Genome Institute (JGI-PGF)"/>
            <person name="Walter F."/>
            <person name="Albersmeier A."/>
            <person name="Kalinowski J."/>
            <person name="Ruckert C."/>
        </authorList>
    </citation>
    <scope>NUCLEOTIDE SEQUENCE</scope>
    <source>
        <strain evidence="2">CGMCC 1.15254</strain>
    </source>
</reference>
<gene>
    <name evidence="2" type="ORF">GCM10011332_15270</name>
</gene>
<reference evidence="2" key="2">
    <citation type="submission" date="2020-09" db="EMBL/GenBank/DDBJ databases">
        <authorList>
            <person name="Sun Q."/>
            <person name="Zhou Y."/>
        </authorList>
    </citation>
    <scope>NUCLEOTIDE SEQUENCE</scope>
    <source>
        <strain evidence="2">CGMCC 1.15254</strain>
    </source>
</reference>
<dbReference type="InterPro" id="IPR010634">
    <property type="entry name" value="DUF1223"/>
</dbReference>
<comment type="caution">
    <text evidence="2">The sequence shown here is derived from an EMBL/GenBank/DDBJ whole genome shotgun (WGS) entry which is preliminary data.</text>
</comment>
<dbReference type="EMBL" id="BMHV01000009">
    <property type="protein sequence ID" value="GGF62375.1"/>
    <property type="molecule type" value="Genomic_DNA"/>
</dbReference>
<organism evidence="2 3">
    <name type="scientific">Terasakiella brassicae</name>
    <dbReference type="NCBI Taxonomy" id="1634917"/>
    <lineage>
        <taxon>Bacteria</taxon>
        <taxon>Pseudomonadati</taxon>
        <taxon>Pseudomonadota</taxon>
        <taxon>Alphaproteobacteria</taxon>
        <taxon>Rhodospirillales</taxon>
        <taxon>Terasakiellaceae</taxon>
        <taxon>Terasakiella</taxon>
    </lineage>
</organism>
<proteinExistence type="predicted"/>
<dbReference type="RefSeq" id="WP_188663516.1">
    <property type="nucleotide sequence ID" value="NZ_BMHV01000009.1"/>
</dbReference>
<dbReference type="Pfam" id="PF06764">
    <property type="entry name" value="DUF1223"/>
    <property type="match status" value="1"/>
</dbReference>
<feature type="signal peptide" evidence="1">
    <location>
        <begin position="1"/>
        <end position="21"/>
    </location>
</feature>
<evidence type="ECO:0000313" key="2">
    <source>
        <dbReference type="EMBL" id="GGF62375.1"/>
    </source>
</evidence>
<evidence type="ECO:0000256" key="1">
    <source>
        <dbReference type="SAM" id="SignalP"/>
    </source>
</evidence>
<keyword evidence="3" id="KW-1185">Reference proteome</keyword>